<dbReference type="RefSeq" id="WP_230559402.1">
    <property type="nucleotide sequence ID" value="NZ_JAJITC010000001.1"/>
</dbReference>
<reference evidence="3 4" key="1">
    <citation type="submission" date="2021-11" db="EMBL/GenBank/DDBJ databases">
        <authorList>
            <person name="Oh E.-T."/>
            <person name="Kim S.-B."/>
        </authorList>
    </citation>
    <scope>NUCLEOTIDE SEQUENCE [LARGE SCALE GENOMIC DNA]</scope>
    <source>
        <strain evidence="3 4">MMS20-SJTN17</strain>
    </source>
</reference>
<comment type="caution">
    <text evidence="3">The sequence shown here is derived from an EMBL/GenBank/DDBJ whole genome shotgun (WGS) entry which is preliminary data.</text>
</comment>
<feature type="coiled-coil region" evidence="1">
    <location>
        <begin position="69"/>
        <end position="152"/>
    </location>
</feature>
<dbReference type="PROSITE" id="PS51257">
    <property type="entry name" value="PROKAR_LIPOPROTEIN"/>
    <property type="match status" value="1"/>
</dbReference>
<dbReference type="EMBL" id="JAJITC010000001">
    <property type="protein sequence ID" value="MCC8400486.1"/>
    <property type="molecule type" value="Genomic_DNA"/>
</dbReference>
<sequence>MKSPIVTRGARAALFFAFLCAAAGCTIADQYADINATDSRIAIKTDQLQQEADMQKQFQTQMKQLSDDLTDKKLTSDQLDARLAQLQRQNRHLASDNAKKRAQRDALEAELAQYRSQVAAIKASGATDEAAMEAQKRQLDQLKQQIHNRLLALAQAG</sequence>
<evidence type="ECO:0000256" key="2">
    <source>
        <dbReference type="SAM" id="SignalP"/>
    </source>
</evidence>
<protein>
    <recommendedName>
        <fullName evidence="5">Lipoprotein</fullName>
    </recommendedName>
</protein>
<evidence type="ECO:0000313" key="4">
    <source>
        <dbReference type="Proteomes" id="UP001430614"/>
    </source>
</evidence>
<gene>
    <name evidence="3" type="ORF">LJ655_01025</name>
</gene>
<keyword evidence="4" id="KW-1185">Reference proteome</keyword>
<feature type="chain" id="PRO_5045367430" description="Lipoprotein" evidence="2">
    <location>
        <begin position="29"/>
        <end position="157"/>
    </location>
</feature>
<keyword evidence="2" id="KW-0732">Signal</keyword>
<organism evidence="3 4">
    <name type="scientific">Paraburkholderia translucens</name>
    <dbReference type="NCBI Taxonomy" id="2886945"/>
    <lineage>
        <taxon>Bacteria</taxon>
        <taxon>Pseudomonadati</taxon>
        <taxon>Pseudomonadota</taxon>
        <taxon>Betaproteobacteria</taxon>
        <taxon>Burkholderiales</taxon>
        <taxon>Burkholderiaceae</taxon>
        <taxon>Paraburkholderia</taxon>
    </lineage>
</organism>
<evidence type="ECO:0008006" key="5">
    <source>
        <dbReference type="Google" id="ProtNLM"/>
    </source>
</evidence>
<dbReference type="Proteomes" id="UP001430614">
    <property type="component" value="Unassembled WGS sequence"/>
</dbReference>
<name>A0ABS8K6W5_9BURK</name>
<keyword evidence="1" id="KW-0175">Coiled coil</keyword>
<feature type="signal peptide" evidence="2">
    <location>
        <begin position="1"/>
        <end position="28"/>
    </location>
</feature>
<evidence type="ECO:0000313" key="3">
    <source>
        <dbReference type="EMBL" id="MCC8400486.1"/>
    </source>
</evidence>
<accession>A0ABS8K6W5</accession>
<proteinExistence type="predicted"/>
<evidence type="ECO:0000256" key="1">
    <source>
        <dbReference type="SAM" id="Coils"/>
    </source>
</evidence>